<gene>
    <name evidence="3" type="ORF">ACEG43_42485</name>
</gene>
<dbReference type="Proteomes" id="UP001571476">
    <property type="component" value="Unassembled WGS sequence"/>
</dbReference>
<sequence>MGDQLHTLRTEAGLSLRDLAAQTGLSATLLSQVERGVREPSLKTLRALSTVFGPSTASLFHGNVPLTAHHSRPHERSRLLMPKGLVQYERLTPSNGQLEVLLGTLEPGQASGDEPWGHTAVECAYVISGTLTVHLADQRHEVHAGEALTFDAALPHRYTNDTSEPTTYLASVTPPTP</sequence>
<keyword evidence="4" id="KW-1185">Reference proteome</keyword>
<reference evidence="3 4" key="1">
    <citation type="submission" date="2024-08" db="EMBL/GenBank/DDBJ databases">
        <title>Genome sequence of Streptomyces aureus CACIA-1.46HGO.</title>
        <authorList>
            <person name="Evangelista-Martinez Z."/>
        </authorList>
    </citation>
    <scope>NUCLEOTIDE SEQUENCE [LARGE SCALE GENOMIC DNA]</scope>
    <source>
        <strain evidence="3 4">CACIA-1.46HGO</strain>
    </source>
</reference>
<evidence type="ECO:0000313" key="4">
    <source>
        <dbReference type="Proteomes" id="UP001571476"/>
    </source>
</evidence>
<dbReference type="Gene3D" id="2.60.120.10">
    <property type="entry name" value="Jelly Rolls"/>
    <property type="match status" value="1"/>
</dbReference>
<dbReference type="Gene3D" id="1.10.260.40">
    <property type="entry name" value="lambda repressor-like DNA-binding domains"/>
    <property type="match status" value="1"/>
</dbReference>
<evidence type="ECO:0000313" key="3">
    <source>
        <dbReference type="EMBL" id="MFA3842746.1"/>
    </source>
</evidence>
<keyword evidence="1" id="KW-0238">DNA-binding</keyword>
<name>A0ABV4SZT0_9ACTN</name>
<dbReference type="SUPFAM" id="SSF51182">
    <property type="entry name" value="RmlC-like cupins"/>
    <property type="match status" value="1"/>
</dbReference>
<dbReference type="InterPro" id="IPR010982">
    <property type="entry name" value="Lambda_DNA-bd_dom_sf"/>
</dbReference>
<dbReference type="CDD" id="cd00093">
    <property type="entry name" value="HTH_XRE"/>
    <property type="match status" value="1"/>
</dbReference>
<dbReference type="RefSeq" id="WP_372566659.1">
    <property type="nucleotide sequence ID" value="NZ_JBGOSP010000043.1"/>
</dbReference>
<dbReference type="EMBL" id="JBGOSP010000043">
    <property type="protein sequence ID" value="MFA3842746.1"/>
    <property type="molecule type" value="Genomic_DNA"/>
</dbReference>
<proteinExistence type="predicted"/>
<evidence type="ECO:0000259" key="2">
    <source>
        <dbReference type="PROSITE" id="PS50943"/>
    </source>
</evidence>
<dbReference type="InterPro" id="IPR001387">
    <property type="entry name" value="Cro/C1-type_HTH"/>
</dbReference>
<dbReference type="CDD" id="cd02209">
    <property type="entry name" value="cupin_XRE_C"/>
    <property type="match status" value="1"/>
</dbReference>
<dbReference type="PANTHER" id="PTHR46797">
    <property type="entry name" value="HTH-TYPE TRANSCRIPTIONAL REGULATOR"/>
    <property type="match status" value="1"/>
</dbReference>
<feature type="domain" description="HTH cro/C1-type" evidence="2">
    <location>
        <begin position="5"/>
        <end position="59"/>
    </location>
</feature>
<evidence type="ECO:0000256" key="1">
    <source>
        <dbReference type="ARBA" id="ARBA00023125"/>
    </source>
</evidence>
<dbReference type="InterPro" id="IPR014710">
    <property type="entry name" value="RmlC-like_jellyroll"/>
</dbReference>
<dbReference type="PROSITE" id="PS50943">
    <property type="entry name" value="HTH_CROC1"/>
    <property type="match status" value="1"/>
</dbReference>
<protein>
    <submittedName>
        <fullName evidence="3">Helix-turn-helix domain-containing protein</fullName>
    </submittedName>
</protein>
<dbReference type="InterPro" id="IPR050807">
    <property type="entry name" value="TransReg_Diox_bact_type"/>
</dbReference>
<organism evidence="3 4">
    <name type="scientific">Streptomyces aureus</name>
    <dbReference type="NCBI Taxonomy" id="193461"/>
    <lineage>
        <taxon>Bacteria</taxon>
        <taxon>Bacillati</taxon>
        <taxon>Actinomycetota</taxon>
        <taxon>Actinomycetes</taxon>
        <taxon>Kitasatosporales</taxon>
        <taxon>Streptomycetaceae</taxon>
        <taxon>Streptomyces</taxon>
    </lineage>
</organism>
<dbReference type="InterPro" id="IPR013096">
    <property type="entry name" value="Cupin_2"/>
</dbReference>
<dbReference type="SUPFAM" id="SSF47413">
    <property type="entry name" value="lambda repressor-like DNA-binding domains"/>
    <property type="match status" value="1"/>
</dbReference>
<dbReference type="Pfam" id="PF01381">
    <property type="entry name" value="HTH_3"/>
    <property type="match status" value="1"/>
</dbReference>
<comment type="caution">
    <text evidence="3">The sequence shown here is derived from an EMBL/GenBank/DDBJ whole genome shotgun (WGS) entry which is preliminary data.</text>
</comment>
<dbReference type="PANTHER" id="PTHR46797:SF1">
    <property type="entry name" value="METHYLPHOSPHONATE SYNTHASE"/>
    <property type="match status" value="1"/>
</dbReference>
<dbReference type="Pfam" id="PF07883">
    <property type="entry name" value="Cupin_2"/>
    <property type="match status" value="1"/>
</dbReference>
<dbReference type="SMART" id="SM00530">
    <property type="entry name" value="HTH_XRE"/>
    <property type="match status" value="1"/>
</dbReference>
<dbReference type="InterPro" id="IPR011051">
    <property type="entry name" value="RmlC_Cupin_sf"/>
</dbReference>
<accession>A0ABV4SZT0</accession>